<feature type="active site" description="Phosphohistidine intermediate" evidence="6">
    <location>
        <position position="432"/>
    </location>
</feature>
<dbReference type="NCBIfam" id="NF003917">
    <property type="entry name" value="PRK05443.1-1"/>
    <property type="match status" value="1"/>
</dbReference>
<evidence type="ECO:0000256" key="2">
    <source>
        <dbReference type="ARBA" id="ARBA00022679"/>
    </source>
</evidence>
<dbReference type="Pfam" id="PF13089">
    <property type="entry name" value="PP_kinase_N"/>
    <property type="match status" value="1"/>
</dbReference>
<dbReference type="Pfam" id="PF13090">
    <property type="entry name" value="PP_kinase_C"/>
    <property type="match status" value="1"/>
</dbReference>
<feature type="binding site" evidence="6">
    <location>
        <position position="589"/>
    </location>
    <ligand>
        <name>ATP</name>
        <dbReference type="ChEBI" id="CHEBI:30616"/>
    </ligand>
</feature>
<evidence type="ECO:0000259" key="10">
    <source>
        <dbReference type="Pfam" id="PF13090"/>
    </source>
</evidence>
<dbReference type="NCBIfam" id="NF003921">
    <property type="entry name" value="PRK05443.2-2"/>
    <property type="match status" value="1"/>
</dbReference>
<dbReference type="InterPro" id="IPR024953">
    <property type="entry name" value="PP_kinase_middle"/>
</dbReference>
<comment type="caution">
    <text evidence="12">The sequence shown here is derived from an EMBL/GenBank/DDBJ whole genome shotgun (WGS) entry which is preliminary data.</text>
</comment>
<dbReference type="PIRSF" id="PIRSF015589">
    <property type="entry name" value="PP_kinase"/>
    <property type="match status" value="1"/>
</dbReference>
<comment type="catalytic activity">
    <reaction evidence="6 7">
        <text>[phosphate](n) + ATP = [phosphate](n+1) + ADP</text>
        <dbReference type="Rhea" id="RHEA:19573"/>
        <dbReference type="Rhea" id="RHEA-COMP:9859"/>
        <dbReference type="Rhea" id="RHEA-COMP:14280"/>
        <dbReference type="ChEBI" id="CHEBI:16838"/>
        <dbReference type="ChEBI" id="CHEBI:30616"/>
        <dbReference type="ChEBI" id="CHEBI:456216"/>
        <dbReference type="EC" id="2.7.4.1"/>
    </reaction>
</comment>
<comment type="PTM">
    <text evidence="6 7">An intermediate of this reaction is the autophosphorylated ppk in which a phosphate is covalently linked to a histidine residue through a N-P bond.</text>
</comment>
<dbReference type="Pfam" id="PF02503">
    <property type="entry name" value="PP_kinase"/>
    <property type="match status" value="1"/>
</dbReference>
<keyword evidence="6" id="KW-0460">Magnesium</keyword>
<dbReference type="GO" id="GO:0005524">
    <property type="term" value="F:ATP binding"/>
    <property type="evidence" value="ECO:0007669"/>
    <property type="project" value="UniProtKB-KW"/>
</dbReference>
<keyword evidence="4 6" id="KW-0418">Kinase</keyword>
<dbReference type="Pfam" id="PF17941">
    <property type="entry name" value="PP_kinase_C_1"/>
    <property type="match status" value="1"/>
</dbReference>
<dbReference type="RefSeq" id="WP_240610642.1">
    <property type="nucleotide sequence ID" value="NZ_MQWA01000001.1"/>
</dbReference>
<feature type="binding site" evidence="6">
    <location>
        <position position="372"/>
    </location>
    <ligand>
        <name>Mg(2+)</name>
        <dbReference type="ChEBI" id="CHEBI:18420"/>
    </ligand>
</feature>
<evidence type="ECO:0000256" key="5">
    <source>
        <dbReference type="ARBA" id="ARBA00022840"/>
    </source>
</evidence>
<keyword evidence="2 6" id="KW-0808">Transferase</keyword>
<evidence type="ECO:0000259" key="9">
    <source>
        <dbReference type="Pfam" id="PF13089"/>
    </source>
</evidence>
<dbReference type="GO" id="GO:0046872">
    <property type="term" value="F:metal ion binding"/>
    <property type="evidence" value="ECO:0007669"/>
    <property type="project" value="UniProtKB-KW"/>
</dbReference>
<dbReference type="GO" id="GO:0009358">
    <property type="term" value="C:polyphosphate kinase complex"/>
    <property type="evidence" value="ECO:0007669"/>
    <property type="project" value="InterPro"/>
</dbReference>
<keyword evidence="6" id="KW-0479">Metal-binding</keyword>
<comment type="function">
    <text evidence="6 7">Catalyzes the reversible transfer of the terminal phosphate of ATP to form a long-chain polyphosphate (polyP).</text>
</comment>
<dbReference type="GO" id="GO:0008976">
    <property type="term" value="F:polyphosphate kinase activity"/>
    <property type="evidence" value="ECO:0007669"/>
    <property type="project" value="UniProtKB-UniRule"/>
</dbReference>
<dbReference type="Gene3D" id="1.20.58.310">
    <property type="entry name" value="Polyphosphate kinase N-terminal domain"/>
    <property type="match status" value="1"/>
</dbReference>
<keyword evidence="3 6" id="KW-0547">Nucleotide-binding</keyword>
<dbReference type="SUPFAM" id="SSF140356">
    <property type="entry name" value="PPK N-terminal domain-like"/>
    <property type="match status" value="1"/>
</dbReference>
<evidence type="ECO:0000259" key="11">
    <source>
        <dbReference type="Pfam" id="PF17941"/>
    </source>
</evidence>
<keyword evidence="5 6" id="KW-0067">ATP-binding</keyword>
<dbReference type="InterPro" id="IPR025200">
    <property type="entry name" value="PPK_C_dom2"/>
</dbReference>
<feature type="binding site" evidence="6">
    <location>
        <position position="561"/>
    </location>
    <ligand>
        <name>ATP</name>
        <dbReference type="ChEBI" id="CHEBI:30616"/>
    </ligand>
</feature>
<dbReference type="SUPFAM" id="SSF56024">
    <property type="entry name" value="Phospholipase D/nuclease"/>
    <property type="match status" value="2"/>
</dbReference>
<feature type="domain" description="Polyphosphate kinase N-terminal" evidence="9">
    <location>
        <begin position="5"/>
        <end position="110"/>
    </location>
</feature>
<dbReference type="SUPFAM" id="SSF143724">
    <property type="entry name" value="PHP14-like"/>
    <property type="match status" value="1"/>
</dbReference>
<organism evidence="12 13">
    <name type="scientific">Rubritalea profundi</name>
    <dbReference type="NCBI Taxonomy" id="1658618"/>
    <lineage>
        <taxon>Bacteria</taxon>
        <taxon>Pseudomonadati</taxon>
        <taxon>Verrucomicrobiota</taxon>
        <taxon>Verrucomicrobiia</taxon>
        <taxon>Verrucomicrobiales</taxon>
        <taxon>Rubritaleaceae</taxon>
        <taxon>Rubritalea</taxon>
    </lineage>
</organism>
<dbReference type="CDD" id="cd09165">
    <property type="entry name" value="PLDc_PaPPK1_C1_like"/>
    <property type="match status" value="1"/>
</dbReference>
<feature type="binding site" evidence="6">
    <location>
        <position position="402"/>
    </location>
    <ligand>
        <name>Mg(2+)</name>
        <dbReference type="ChEBI" id="CHEBI:18420"/>
    </ligand>
</feature>
<dbReference type="EMBL" id="MQWA01000001">
    <property type="protein sequence ID" value="PQJ29364.1"/>
    <property type="molecule type" value="Genomic_DNA"/>
</dbReference>
<accession>A0A2S7U4P5</accession>
<dbReference type="Proteomes" id="UP000239907">
    <property type="component" value="Unassembled WGS sequence"/>
</dbReference>
<reference evidence="12 13" key="1">
    <citation type="submission" date="2016-12" db="EMBL/GenBank/DDBJ databases">
        <title>Study of bacterial adaptation to deep sea.</title>
        <authorList>
            <person name="Song J."/>
            <person name="Yoshizawa S."/>
            <person name="Kogure K."/>
        </authorList>
    </citation>
    <scope>NUCLEOTIDE SEQUENCE [LARGE SCALE GENOMIC DNA]</scope>
    <source>
        <strain evidence="12 13">SAORIC-165</strain>
    </source>
</reference>
<comment type="similarity">
    <text evidence="6 7">Belongs to the polyphosphate kinase 1 (PPK1) family.</text>
</comment>
<keyword evidence="13" id="KW-1185">Reference proteome</keyword>
<evidence type="ECO:0000313" key="12">
    <source>
        <dbReference type="EMBL" id="PQJ29364.1"/>
    </source>
</evidence>
<evidence type="ECO:0000256" key="6">
    <source>
        <dbReference type="HAMAP-Rule" id="MF_00347"/>
    </source>
</evidence>
<evidence type="ECO:0000256" key="7">
    <source>
        <dbReference type="RuleBase" id="RU003800"/>
    </source>
</evidence>
<dbReference type="AlphaFoldDB" id="A0A2S7U4P5"/>
<dbReference type="EC" id="2.7.4.1" evidence="6 7"/>
<feature type="binding site" evidence="6">
    <location>
        <position position="43"/>
    </location>
    <ligand>
        <name>ATP</name>
        <dbReference type="ChEBI" id="CHEBI:30616"/>
    </ligand>
</feature>
<keyword evidence="1 6" id="KW-0597">Phosphoprotein</keyword>
<feature type="domain" description="Polyphosphate kinase C-terminal" evidence="11">
    <location>
        <begin position="328"/>
        <end position="493"/>
    </location>
</feature>
<dbReference type="Gene3D" id="3.30.1840.10">
    <property type="entry name" value="Polyphosphate kinase middle domain"/>
    <property type="match status" value="1"/>
</dbReference>
<feature type="domain" description="Polyphosphate kinase C-terminal" evidence="10">
    <location>
        <begin position="503"/>
        <end position="665"/>
    </location>
</feature>
<sequence length="704" mass="79209">MSSSYINRELSWIEFNQRVLSEAQRQDKALLERLKFLAISASNMDEFFQVRVGGLTLLKSTGSRKKGLAGMTPVQQLTAIRKRVKIQISEQHSLLNDELLPELEKNKIHICSPKKLPKHIKEQVRHRFEKNVFPLLTPLALDQEPESDSHPALTLPAMTLIVACMMKSKKGQQRIVLIPITEGIDRFIQVEELGIQYVIPIEEAIADFASGIFPSETVRAHTVFRITRNGDIAVQEEDAIDLAGEMEEVLSARKTSNTVRVEMSATGSRLLEKTVLSVAKASVDQIYRIAGPLCLSDFMQLAFISGYEELKAPAWEPQAATSIDFQNSIFDEIAKQDILLYHPYHSFDPVIRLIEEASKDDGVLAIKQVLYRTAKNSRIIDALIRAAENGKQVTVLVEIKARFDEARNLHKAEELQRAGVQIVYGVKGLKTHAKITLVLRKEAGSIKRYCHFGTGNYNETTARLYTDASILTANDNFGADASLVFNAITGRSKLLTPKHILPAPTHMKKRLLELISSEASRAKSGEKAFITAKVNSLQDKDIIDALYSASKAGVKIKLNIRGICCLKTGSRQEAKNIEVVSVIDYYLEHSRIFQFHQGGDNLIFISSADWMTRNLEKRIELMIPVTDKEIKNQLSDILECAFKDNQQAHRILEDGSSERILPKGKVSVFRMQEYLQKKATKLAKARSYTRTTTFEPHIPNSQKR</sequence>
<dbReference type="InterPro" id="IPR041108">
    <property type="entry name" value="PP_kinase_C_1"/>
</dbReference>
<proteinExistence type="inferred from homology"/>
<dbReference type="InterPro" id="IPR025198">
    <property type="entry name" value="PPK_N_dom"/>
</dbReference>
<protein>
    <recommendedName>
        <fullName evidence="6 7">Polyphosphate kinase</fullName>
        <ecNumber evidence="6 7">2.7.4.1</ecNumber>
    </recommendedName>
    <alternativeName>
        <fullName evidence="6">ATP-polyphosphate phosphotransferase</fullName>
    </alternativeName>
    <alternativeName>
        <fullName evidence="6">Polyphosphoric acid kinase</fullName>
    </alternativeName>
</protein>
<evidence type="ECO:0000259" key="8">
    <source>
        <dbReference type="Pfam" id="PF02503"/>
    </source>
</evidence>
<dbReference type="PANTHER" id="PTHR30218:SF0">
    <property type="entry name" value="POLYPHOSPHATE KINASE"/>
    <property type="match status" value="1"/>
</dbReference>
<dbReference type="GO" id="GO:0006799">
    <property type="term" value="P:polyphosphate biosynthetic process"/>
    <property type="evidence" value="ECO:0007669"/>
    <property type="project" value="UniProtKB-UniRule"/>
</dbReference>
<gene>
    <name evidence="6" type="primary">ppk</name>
    <name evidence="12" type="ORF">BSZ32_13290</name>
</gene>
<feature type="binding site" evidence="6">
    <location>
        <position position="465"/>
    </location>
    <ligand>
        <name>ATP</name>
        <dbReference type="ChEBI" id="CHEBI:30616"/>
    </ligand>
</feature>
<name>A0A2S7U4P5_9BACT</name>
<dbReference type="Gene3D" id="3.30.870.10">
    <property type="entry name" value="Endonuclease Chain A"/>
    <property type="match status" value="2"/>
</dbReference>
<evidence type="ECO:0000256" key="1">
    <source>
        <dbReference type="ARBA" id="ARBA00022553"/>
    </source>
</evidence>
<dbReference type="HAMAP" id="MF_00347">
    <property type="entry name" value="Polyphosphate_kinase"/>
    <property type="match status" value="1"/>
</dbReference>
<dbReference type="InterPro" id="IPR003414">
    <property type="entry name" value="PP_kinase"/>
</dbReference>
<dbReference type="InterPro" id="IPR036832">
    <property type="entry name" value="PPK_N_dom_sf"/>
</dbReference>
<feature type="domain" description="Polyphosphate kinase middle" evidence="8">
    <location>
        <begin position="121"/>
        <end position="301"/>
    </location>
</feature>
<evidence type="ECO:0000256" key="3">
    <source>
        <dbReference type="ARBA" id="ARBA00022741"/>
    </source>
</evidence>
<dbReference type="NCBIfam" id="TIGR03705">
    <property type="entry name" value="poly_P_kin"/>
    <property type="match status" value="1"/>
</dbReference>
<evidence type="ECO:0000256" key="4">
    <source>
        <dbReference type="ARBA" id="ARBA00022777"/>
    </source>
</evidence>
<evidence type="ECO:0000313" key="13">
    <source>
        <dbReference type="Proteomes" id="UP000239907"/>
    </source>
</evidence>
<comment type="cofactor">
    <cofactor evidence="6">
        <name>Mg(2+)</name>
        <dbReference type="ChEBI" id="CHEBI:18420"/>
    </cofactor>
</comment>
<dbReference type="InterPro" id="IPR036830">
    <property type="entry name" value="PP_kinase_middle_dom_sf"/>
</dbReference>
<dbReference type="PANTHER" id="PTHR30218">
    <property type="entry name" value="POLYPHOSPHATE KINASE"/>
    <property type="match status" value="1"/>
</dbReference>